<sequence>MSAAATEGNLKVIKLLLNAKANIDGTDNKSPLMPASEQGHISVVKYLLEHGAKYDIQGWCGGTVTTNLYTDVNVQVKKLLILWEKVDNTNLDSPELSKHFQNILNEILLTSISSNYKGYKNLSLEQIKQKFSKFKKQLSKDLQNFVEIKALLKDTPSKLGIFRTFSLERLEALDEEQTSLGGDTKYIFDSEFKG</sequence>
<evidence type="ECO:0000313" key="5">
    <source>
        <dbReference type="Proteomes" id="UP000321183"/>
    </source>
</evidence>
<dbReference type="KEGG" id="ras:RAS_10670"/>
<dbReference type="InterPro" id="IPR002110">
    <property type="entry name" value="Ankyrin_rpt"/>
</dbReference>
<dbReference type="Proteomes" id="UP000321183">
    <property type="component" value="Chromosome"/>
</dbReference>
<feature type="repeat" description="ANK" evidence="3">
    <location>
        <begin position="1"/>
        <end position="28"/>
    </location>
</feature>
<dbReference type="InterPro" id="IPR051165">
    <property type="entry name" value="Multifunctional_ANK_Repeat"/>
</dbReference>
<dbReference type="EMBL" id="AP019563">
    <property type="protein sequence ID" value="BBJ31958.1"/>
    <property type="molecule type" value="Genomic_DNA"/>
</dbReference>
<reference evidence="4 5" key="1">
    <citation type="submission" date="2019-04" db="EMBL/GenBank/DDBJ databases">
        <title>Draft genome sequence of Rickettsia asiatica Maytaro1284.</title>
        <authorList>
            <person name="Thu M."/>
            <person name="Qiu Y."/>
            <person name="Nakao R."/>
        </authorList>
    </citation>
    <scope>NUCLEOTIDE SEQUENCE [LARGE SCALE GENOMIC DNA]</scope>
    <source>
        <strain evidence="4 5">Maytaro1284</strain>
    </source>
</reference>
<dbReference type="PROSITE" id="PS50297">
    <property type="entry name" value="ANK_REP_REGION"/>
    <property type="match status" value="1"/>
</dbReference>
<dbReference type="PROSITE" id="PS50088">
    <property type="entry name" value="ANK_REPEAT"/>
    <property type="match status" value="2"/>
</dbReference>
<proteinExistence type="predicted"/>
<keyword evidence="2 3" id="KW-0040">ANK repeat</keyword>
<protein>
    <submittedName>
        <fullName evidence="4">Uncharacterized protein</fullName>
    </submittedName>
</protein>
<dbReference type="Gene3D" id="1.25.40.20">
    <property type="entry name" value="Ankyrin repeat-containing domain"/>
    <property type="match status" value="1"/>
</dbReference>
<dbReference type="SUPFAM" id="SSF48403">
    <property type="entry name" value="Ankyrin repeat"/>
    <property type="match status" value="1"/>
</dbReference>
<accession>A0A510G821</accession>
<keyword evidence="1" id="KW-0677">Repeat</keyword>
<dbReference type="PANTHER" id="PTHR24123:SF33">
    <property type="entry name" value="PROTEIN HOS4"/>
    <property type="match status" value="1"/>
</dbReference>
<evidence type="ECO:0000256" key="3">
    <source>
        <dbReference type="PROSITE-ProRule" id="PRU00023"/>
    </source>
</evidence>
<dbReference type="Pfam" id="PF12796">
    <property type="entry name" value="Ank_2"/>
    <property type="match status" value="1"/>
</dbReference>
<dbReference type="PANTHER" id="PTHR24123">
    <property type="entry name" value="ANKYRIN REPEAT-CONTAINING"/>
    <property type="match status" value="1"/>
</dbReference>
<gene>
    <name evidence="4" type="ORF">RAS_10670</name>
</gene>
<evidence type="ECO:0000256" key="1">
    <source>
        <dbReference type="ARBA" id="ARBA00022737"/>
    </source>
</evidence>
<dbReference type="InterPro" id="IPR036770">
    <property type="entry name" value="Ankyrin_rpt-contain_sf"/>
</dbReference>
<feature type="repeat" description="ANK" evidence="3">
    <location>
        <begin position="27"/>
        <end position="59"/>
    </location>
</feature>
<evidence type="ECO:0000313" key="4">
    <source>
        <dbReference type="EMBL" id="BBJ31958.1"/>
    </source>
</evidence>
<dbReference type="AlphaFoldDB" id="A0A510G821"/>
<keyword evidence="5" id="KW-1185">Reference proteome</keyword>
<name>A0A510G821_9RICK</name>
<organism evidence="4 5">
    <name type="scientific">Rickettsia asiatica</name>
    <dbReference type="NCBI Taxonomy" id="238800"/>
    <lineage>
        <taxon>Bacteria</taxon>
        <taxon>Pseudomonadati</taxon>
        <taxon>Pseudomonadota</taxon>
        <taxon>Alphaproteobacteria</taxon>
        <taxon>Rickettsiales</taxon>
        <taxon>Rickettsiaceae</taxon>
        <taxon>Rickettsieae</taxon>
        <taxon>Rickettsia</taxon>
        <taxon>spotted fever group</taxon>
    </lineage>
</organism>
<evidence type="ECO:0000256" key="2">
    <source>
        <dbReference type="ARBA" id="ARBA00023043"/>
    </source>
</evidence>